<comment type="caution">
    <text evidence="2">The sequence shown here is derived from an EMBL/GenBank/DDBJ whole genome shotgun (WGS) entry which is preliminary data.</text>
</comment>
<sequence>MLECNASYQTRRTWLITAPLLDKVCTFFSVTPFSSPIIKPSFAPSCGSLAAVSRHHQGNRRRRQLAKNLPQPVVATASRKTLCNLVNAPIDGSGSVARRRSAARRTLPQCRADGLIETTPRPTAPVPACQGTLP</sequence>
<name>K0RS93_THAOC</name>
<evidence type="ECO:0000256" key="1">
    <source>
        <dbReference type="SAM" id="MobiDB-lite"/>
    </source>
</evidence>
<evidence type="ECO:0000313" key="2">
    <source>
        <dbReference type="EMBL" id="EJK51786.1"/>
    </source>
</evidence>
<keyword evidence="3" id="KW-1185">Reference proteome</keyword>
<evidence type="ECO:0000313" key="3">
    <source>
        <dbReference type="Proteomes" id="UP000266841"/>
    </source>
</evidence>
<gene>
    <name evidence="2" type="ORF">THAOC_29016</name>
</gene>
<protein>
    <submittedName>
        <fullName evidence="2">Uncharacterized protein</fullName>
    </submittedName>
</protein>
<accession>K0RS93</accession>
<dbReference type="AlphaFoldDB" id="K0RS93"/>
<reference evidence="2 3" key="1">
    <citation type="journal article" date="2012" name="Genome Biol.">
        <title>Genome and low-iron response of an oceanic diatom adapted to chronic iron limitation.</title>
        <authorList>
            <person name="Lommer M."/>
            <person name="Specht M."/>
            <person name="Roy A.S."/>
            <person name="Kraemer L."/>
            <person name="Andreson R."/>
            <person name="Gutowska M.A."/>
            <person name="Wolf J."/>
            <person name="Bergner S.V."/>
            <person name="Schilhabel M.B."/>
            <person name="Klostermeier U.C."/>
            <person name="Beiko R.G."/>
            <person name="Rosenstiel P."/>
            <person name="Hippler M."/>
            <person name="Laroche J."/>
        </authorList>
    </citation>
    <scope>NUCLEOTIDE SEQUENCE [LARGE SCALE GENOMIC DNA]</scope>
    <source>
        <strain evidence="2 3">CCMP1005</strain>
    </source>
</reference>
<dbReference type="Proteomes" id="UP000266841">
    <property type="component" value="Unassembled WGS sequence"/>
</dbReference>
<organism evidence="2 3">
    <name type="scientific">Thalassiosira oceanica</name>
    <name type="common">Marine diatom</name>
    <dbReference type="NCBI Taxonomy" id="159749"/>
    <lineage>
        <taxon>Eukaryota</taxon>
        <taxon>Sar</taxon>
        <taxon>Stramenopiles</taxon>
        <taxon>Ochrophyta</taxon>
        <taxon>Bacillariophyta</taxon>
        <taxon>Coscinodiscophyceae</taxon>
        <taxon>Thalassiosirophycidae</taxon>
        <taxon>Thalassiosirales</taxon>
        <taxon>Thalassiosiraceae</taxon>
        <taxon>Thalassiosira</taxon>
    </lineage>
</organism>
<feature type="region of interest" description="Disordered" evidence="1">
    <location>
        <begin position="115"/>
        <end position="134"/>
    </location>
</feature>
<dbReference type="EMBL" id="AGNL01041023">
    <property type="protein sequence ID" value="EJK51786.1"/>
    <property type="molecule type" value="Genomic_DNA"/>
</dbReference>
<proteinExistence type="predicted"/>